<sequence>MDDLPLEELPEEAPHPMCVLLGTPDPEAFIRFDMSAKRAALLAKKVHEERAEAGPDELVQAPVYVGQEAYRHLHDTVGRLAGPGAAAKNLQVIADPEPEISVGVAISDEQVRHLADDLARRGPAVDRLTWAVPTSTVAATLFIEQVKAAVRGEDPTEALEGVTEEDLHG</sequence>
<dbReference type="RefSeq" id="WP_158202856.1">
    <property type="nucleotide sequence ID" value="NZ_WSZK01000004.1"/>
</dbReference>
<dbReference type="OrthoDB" id="387420at2157"/>
<dbReference type="AlphaFoldDB" id="A0A6B0GE81"/>
<evidence type="ECO:0000313" key="1">
    <source>
        <dbReference type="EMBL" id="MWG33122.1"/>
    </source>
</evidence>
<keyword evidence="2" id="KW-1185">Reference proteome</keyword>
<comment type="caution">
    <text evidence="1">The sequence shown here is derived from an EMBL/GenBank/DDBJ whole genome shotgun (WGS) entry which is preliminary data.</text>
</comment>
<accession>A0A6B0GE81</accession>
<dbReference type="Proteomes" id="UP000451471">
    <property type="component" value="Unassembled WGS sequence"/>
</dbReference>
<protein>
    <submittedName>
        <fullName evidence="1">Uncharacterized protein</fullName>
    </submittedName>
</protein>
<dbReference type="EMBL" id="WSZK01000004">
    <property type="protein sequence ID" value="MWG33122.1"/>
    <property type="molecule type" value="Genomic_DNA"/>
</dbReference>
<gene>
    <name evidence="1" type="ORF">GQS65_01230</name>
</gene>
<proteinExistence type="predicted"/>
<reference evidence="1 2" key="1">
    <citation type="submission" date="2019-12" db="EMBL/GenBank/DDBJ databases">
        <title>Halocatena pleomorpha gen. nov. sp. nov., an extremely halophilic archaeon of family Halobacteriaceae isolated from saltpan soil.</title>
        <authorList>
            <person name="Pal Y."/>
            <person name="Verma A."/>
            <person name="Krishnamurthi S."/>
            <person name="Kumar P."/>
        </authorList>
    </citation>
    <scope>NUCLEOTIDE SEQUENCE [LARGE SCALE GENOMIC DNA]</scope>
    <source>
        <strain evidence="1 2">JCM 16495</strain>
    </source>
</reference>
<organism evidence="1 2">
    <name type="scientific">Halomarina oriensis</name>
    <dbReference type="NCBI Taxonomy" id="671145"/>
    <lineage>
        <taxon>Archaea</taxon>
        <taxon>Methanobacteriati</taxon>
        <taxon>Methanobacteriota</taxon>
        <taxon>Stenosarchaea group</taxon>
        <taxon>Halobacteria</taxon>
        <taxon>Halobacteriales</taxon>
        <taxon>Natronomonadaceae</taxon>
        <taxon>Halomarina</taxon>
    </lineage>
</organism>
<name>A0A6B0GE81_9EURY</name>
<evidence type="ECO:0000313" key="2">
    <source>
        <dbReference type="Proteomes" id="UP000451471"/>
    </source>
</evidence>